<dbReference type="SUPFAM" id="SSF48403">
    <property type="entry name" value="Ankyrin repeat"/>
    <property type="match status" value="1"/>
</dbReference>
<evidence type="ECO:0000259" key="2">
    <source>
        <dbReference type="Pfam" id="PF13962"/>
    </source>
</evidence>
<feature type="domain" description="PGG" evidence="2">
    <location>
        <begin position="368"/>
        <end position="479"/>
    </location>
</feature>
<sequence length="533" mass="60306">MLLYGELVLFVIYAKEQKENYIDICVPLYNAALKGDWRAAERIIGDCPNVINMSITNKHDTVLHIVSSTKHTYFAEKLVNMMKIEDLELQNLDGETALCLAVASTVKMVDVLLKRNNRLLVIRKNGDLPFMSAISSGDKHMVEYIYSKTNNMEDDFWTYSDHKRMLMSCLASGLFEIALRIIKDPKIRGDIQGTDVLEYLAYNPSAFDVKRRPLIRRLINTMLPGRIANNEMAEIVGTMGRQIRNGMVLKMLHSKKLKNGDRHTIFHVAVKNRQQNVYNLLFELGSKKLGMADPDGNNILHLAAMKPAEGRLSIVSGAALQMQRELLWFKEVQTRVNQKDSRKVNNKGKTPQELFTEEHVGLMEKGERWMKETTAQCMIVAALIATIMFAAAFTLPGGNNDNGRPIFIKETAFIMFVVTDAISLCTSSASILMFLAILTARYTENDFLVSLPVKLMVGLVTLFISIATMMIAFGASFFLVYNEGMKWIPILVTVLASLPVILFVGLQSHLLFDVINSTFNSRHLFRPRKRMLY</sequence>
<dbReference type="AlphaFoldDB" id="A0AAD8GV05"/>
<keyword evidence="1" id="KW-0812">Transmembrane</keyword>
<feature type="transmembrane region" description="Helical" evidence="1">
    <location>
        <begin position="487"/>
        <end position="512"/>
    </location>
</feature>
<dbReference type="InterPro" id="IPR036770">
    <property type="entry name" value="Ankyrin_rpt-contain_sf"/>
</dbReference>
<dbReference type="PANTHER" id="PTHR24177">
    <property type="entry name" value="CASKIN"/>
    <property type="match status" value="1"/>
</dbReference>
<reference evidence="3" key="2">
    <citation type="submission" date="2023-05" db="EMBL/GenBank/DDBJ databases">
        <authorList>
            <person name="Schelkunov M.I."/>
        </authorList>
    </citation>
    <scope>NUCLEOTIDE SEQUENCE</scope>
    <source>
        <strain evidence="3">Hsosn_3</strain>
        <tissue evidence="3">Leaf</tissue>
    </source>
</reference>
<accession>A0AAD8GV05</accession>
<keyword evidence="4" id="KW-1185">Reference proteome</keyword>
<evidence type="ECO:0000313" key="4">
    <source>
        <dbReference type="Proteomes" id="UP001237642"/>
    </source>
</evidence>
<organism evidence="3 4">
    <name type="scientific">Heracleum sosnowskyi</name>
    <dbReference type="NCBI Taxonomy" id="360622"/>
    <lineage>
        <taxon>Eukaryota</taxon>
        <taxon>Viridiplantae</taxon>
        <taxon>Streptophyta</taxon>
        <taxon>Embryophyta</taxon>
        <taxon>Tracheophyta</taxon>
        <taxon>Spermatophyta</taxon>
        <taxon>Magnoliopsida</taxon>
        <taxon>eudicotyledons</taxon>
        <taxon>Gunneridae</taxon>
        <taxon>Pentapetalae</taxon>
        <taxon>asterids</taxon>
        <taxon>campanulids</taxon>
        <taxon>Apiales</taxon>
        <taxon>Apiaceae</taxon>
        <taxon>Apioideae</taxon>
        <taxon>apioid superclade</taxon>
        <taxon>Tordylieae</taxon>
        <taxon>Tordyliinae</taxon>
        <taxon>Heracleum</taxon>
    </lineage>
</organism>
<comment type="caution">
    <text evidence="3">The sequence shown here is derived from an EMBL/GenBank/DDBJ whole genome shotgun (WGS) entry which is preliminary data.</text>
</comment>
<dbReference type="Proteomes" id="UP001237642">
    <property type="component" value="Unassembled WGS sequence"/>
</dbReference>
<dbReference type="PANTHER" id="PTHR24177:SF472">
    <property type="entry name" value="PGG DOMAIN-CONTAINING PROTEIN"/>
    <property type="match status" value="1"/>
</dbReference>
<evidence type="ECO:0000256" key="1">
    <source>
        <dbReference type="SAM" id="Phobius"/>
    </source>
</evidence>
<feature type="transmembrane region" description="Helical" evidence="1">
    <location>
        <begin position="413"/>
        <end position="438"/>
    </location>
</feature>
<evidence type="ECO:0000313" key="3">
    <source>
        <dbReference type="EMBL" id="KAK1355071.1"/>
    </source>
</evidence>
<keyword evidence="1" id="KW-0472">Membrane</keyword>
<feature type="transmembrane region" description="Helical" evidence="1">
    <location>
        <begin position="459"/>
        <end position="481"/>
    </location>
</feature>
<dbReference type="InterPro" id="IPR002110">
    <property type="entry name" value="Ankyrin_rpt"/>
</dbReference>
<dbReference type="Gene3D" id="1.25.40.20">
    <property type="entry name" value="Ankyrin repeat-containing domain"/>
    <property type="match status" value="2"/>
</dbReference>
<gene>
    <name evidence="3" type="ORF">POM88_048327</name>
</gene>
<proteinExistence type="predicted"/>
<dbReference type="Pfam" id="PF13962">
    <property type="entry name" value="PGG"/>
    <property type="match status" value="1"/>
</dbReference>
<dbReference type="GO" id="GO:0016020">
    <property type="term" value="C:membrane"/>
    <property type="evidence" value="ECO:0007669"/>
    <property type="project" value="TreeGrafter"/>
</dbReference>
<dbReference type="InterPro" id="IPR026961">
    <property type="entry name" value="PGG_dom"/>
</dbReference>
<keyword evidence="1" id="KW-1133">Transmembrane helix</keyword>
<reference evidence="3" key="1">
    <citation type="submission" date="2023-02" db="EMBL/GenBank/DDBJ databases">
        <title>Genome of toxic invasive species Heracleum sosnowskyi carries increased number of genes despite the absence of recent whole-genome duplications.</title>
        <authorList>
            <person name="Schelkunov M."/>
            <person name="Shtratnikova V."/>
            <person name="Makarenko M."/>
            <person name="Klepikova A."/>
            <person name="Omelchenko D."/>
            <person name="Novikova G."/>
            <person name="Obukhova E."/>
            <person name="Bogdanov V."/>
            <person name="Penin A."/>
            <person name="Logacheva M."/>
        </authorList>
    </citation>
    <scope>NUCLEOTIDE SEQUENCE</scope>
    <source>
        <strain evidence="3">Hsosn_3</strain>
        <tissue evidence="3">Leaf</tissue>
    </source>
</reference>
<name>A0AAD8GV05_9APIA</name>
<feature type="transmembrane region" description="Helical" evidence="1">
    <location>
        <begin position="373"/>
        <end position="393"/>
    </location>
</feature>
<dbReference type="EMBL" id="JAUIZM010000011">
    <property type="protein sequence ID" value="KAK1355071.1"/>
    <property type="molecule type" value="Genomic_DNA"/>
</dbReference>
<dbReference type="SMART" id="SM00248">
    <property type="entry name" value="ANK"/>
    <property type="match status" value="6"/>
</dbReference>
<protein>
    <submittedName>
        <fullName evidence="3">PGG domain-containing protein</fullName>
    </submittedName>
</protein>